<keyword evidence="4" id="KW-1185">Reference proteome</keyword>
<dbReference type="PANTHER" id="PTHR13132">
    <property type="entry name" value="ALPHA- 1,6 -FUCOSYLTRANSFERASE"/>
    <property type="match status" value="1"/>
</dbReference>
<accession>A0ABR0SF68</accession>
<organism evidence="3 4">
    <name type="scientific">Cladobotryum mycophilum</name>
    <dbReference type="NCBI Taxonomy" id="491253"/>
    <lineage>
        <taxon>Eukaryota</taxon>
        <taxon>Fungi</taxon>
        <taxon>Dikarya</taxon>
        <taxon>Ascomycota</taxon>
        <taxon>Pezizomycotina</taxon>
        <taxon>Sordariomycetes</taxon>
        <taxon>Hypocreomycetidae</taxon>
        <taxon>Hypocreales</taxon>
        <taxon>Hypocreaceae</taxon>
        <taxon>Cladobotryum</taxon>
    </lineage>
</organism>
<keyword evidence="2" id="KW-0812">Transmembrane</keyword>
<evidence type="ECO:0000313" key="3">
    <source>
        <dbReference type="EMBL" id="KAK5990822.1"/>
    </source>
</evidence>
<comment type="caution">
    <text evidence="3">The sequence shown here is derived from an EMBL/GenBank/DDBJ whole genome shotgun (WGS) entry which is preliminary data.</text>
</comment>
<evidence type="ECO:0000313" key="4">
    <source>
        <dbReference type="Proteomes" id="UP001338125"/>
    </source>
</evidence>
<keyword evidence="2" id="KW-0472">Membrane</keyword>
<sequence>MPPPLDLSHSAHAKVIVAPPRINLRRAASYNNHERYAGPLSSTSSRFNFNHLFFSPPPSPSLPALLPRPKKSPTRIIASRPSRVLRYLVYLTALLLTSYLLGYVFRNRDSIIAIWPQFANDDGFEMVGQDAIPDFPTPIVASHGHTKSKWTIAIPHDRDFPLSIAEYEGMGSRCREVSAHARELHGKGPLSDSDKMNHDASDPYFVDVDEAEKAGLLPTVGKANPAKKTGNFVGLNWESMAGLPVCKTSLTYVLESPDAGLGPAIMNMWMLYGIAKQQKRAFFIDDSRWAYGAYTGIFQPPPLPNCRPPPRHQMVPCPAQAKHLVVSSVTLRDVLPALMTKHHRATGAKNDLHDLFELARTGYKALFLINKEDKGYIGNRIKELKEKSKAADAPIIGLHIRHGDQHPLEYQYQSTYMPSEVFLNKAQYLADAYYNATGKESATNKAITIIASDDPMVHKQPEFVGALRAQERILLSSKEPAKEVKLDPRVLHQFKEEEFGWEGGFFGSMFWNLGSSHKNNANNAPSGGKKTNGGSGREAPSELTLKLRSYVGRAYMIDLAVLAGASDHAVCAVSAMGCRMLAVMMGWEAGIQKGGWVNIDGDYQWGWMNW</sequence>
<protein>
    <submittedName>
        <fullName evidence="3">Uncharacterized protein</fullName>
    </submittedName>
</protein>
<keyword evidence="2" id="KW-1133">Transmembrane helix</keyword>
<feature type="transmembrane region" description="Helical" evidence="2">
    <location>
        <begin position="84"/>
        <end position="105"/>
    </location>
</feature>
<proteinExistence type="predicted"/>
<evidence type="ECO:0000256" key="1">
    <source>
        <dbReference type="SAM" id="MobiDB-lite"/>
    </source>
</evidence>
<name>A0ABR0SF68_9HYPO</name>
<dbReference type="PANTHER" id="PTHR13132:SF29">
    <property type="entry name" value="ALPHA-(1,6)-FUCOSYLTRANSFERASE"/>
    <property type="match status" value="1"/>
</dbReference>
<gene>
    <name evidence="3" type="ORF">PT974_09095</name>
</gene>
<feature type="region of interest" description="Disordered" evidence="1">
    <location>
        <begin position="521"/>
        <end position="540"/>
    </location>
</feature>
<reference evidence="3 4" key="1">
    <citation type="submission" date="2024-01" db="EMBL/GenBank/DDBJ databases">
        <title>Complete genome of Cladobotryum mycophilum ATHUM6906.</title>
        <authorList>
            <person name="Christinaki A.C."/>
            <person name="Myridakis A.I."/>
            <person name="Kouvelis V.N."/>
        </authorList>
    </citation>
    <scope>NUCLEOTIDE SEQUENCE [LARGE SCALE GENOMIC DNA]</scope>
    <source>
        <strain evidence="3 4">ATHUM6906</strain>
    </source>
</reference>
<evidence type="ECO:0000256" key="2">
    <source>
        <dbReference type="SAM" id="Phobius"/>
    </source>
</evidence>
<dbReference type="Proteomes" id="UP001338125">
    <property type="component" value="Unassembled WGS sequence"/>
</dbReference>
<dbReference type="EMBL" id="JAVFKD010000014">
    <property type="protein sequence ID" value="KAK5990822.1"/>
    <property type="molecule type" value="Genomic_DNA"/>
</dbReference>